<evidence type="ECO:0000313" key="2">
    <source>
        <dbReference type="Proteomes" id="UP000437068"/>
    </source>
</evidence>
<gene>
    <name evidence="1" type="ORF">PF001_g31457</name>
</gene>
<comment type="caution">
    <text evidence="1">The sequence shown here is derived from an EMBL/GenBank/DDBJ whole genome shotgun (WGS) entry which is preliminary data.</text>
</comment>
<evidence type="ECO:0008006" key="3">
    <source>
        <dbReference type="Google" id="ProtNLM"/>
    </source>
</evidence>
<name>A0A6A4AY31_9STRA</name>
<dbReference type="AlphaFoldDB" id="A0A6A4AY31"/>
<evidence type="ECO:0000313" key="1">
    <source>
        <dbReference type="EMBL" id="KAE9264017.1"/>
    </source>
</evidence>
<dbReference type="EMBL" id="QXGE01007089">
    <property type="protein sequence ID" value="KAE9264017.1"/>
    <property type="molecule type" value="Genomic_DNA"/>
</dbReference>
<organism evidence="1 2">
    <name type="scientific">Phytophthora fragariae</name>
    <dbReference type="NCBI Taxonomy" id="53985"/>
    <lineage>
        <taxon>Eukaryota</taxon>
        <taxon>Sar</taxon>
        <taxon>Stramenopiles</taxon>
        <taxon>Oomycota</taxon>
        <taxon>Peronosporomycetes</taxon>
        <taxon>Peronosporales</taxon>
        <taxon>Peronosporaceae</taxon>
        <taxon>Phytophthora</taxon>
    </lineage>
</organism>
<protein>
    <recommendedName>
        <fullName evidence="3">Reverse transcriptase Ty1/copia-type domain-containing protein</fullName>
    </recommendedName>
</protein>
<proteinExistence type="predicted"/>
<sequence length="202" mass="22832">MIVTSSAKVDLLRIEAYSDADYANDITDRQSVSGYVTMINGCVVSYGSQKQGLNAQSTMEAEYVAMNEGARDIMWLRGLCDELKWQYQLPTLWCDNTAAISLSKKPGKHNGSKHVENRFHYVRNLEDRDLLNVQHCRTDEMTADIMTTPLARVKFEYFRSLLGVVHRDEQGGGNRRVRPETKGVVVAWMMVSLQSKQGDGHP</sequence>
<accession>A0A6A4AY31</accession>
<dbReference type="PANTHER" id="PTHR11439:SF440">
    <property type="entry name" value="INTEGRASE CATALYTIC DOMAIN-CONTAINING PROTEIN"/>
    <property type="match status" value="1"/>
</dbReference>
<dbReference type="Proteomes" id="UP000437068">
    <property type="component" value="Unassembled WGS sequence"/>
</dbReference>
<dbReference type="CDD" id="cd09272">
    <property type="entry name" value="RNase_HI_RT_Ty1"/>
    <property type="match status" value="1"/>
</dbReference>
<dbReference type="PANTHER" id="PTHR11439">
    <property type="entry name" value="GAG-POL-RELATED RETROTRANSPOSON"/>
    <property type="match status" value="1"/>
</dbReference>
<reference evidence="1 2" key="1">
    <citation type="submission" date="2018-08" db="EMBL/GenBank/DDBJ databases">
        <title>Genomic investigation of the strawberry pathogen Phytophthora fragariae indicates pathogenicity is determined by transcriptional variation in three key races.</title>
        <authorList>
            <person name="Adams T.M."/>
            <person name="Armitage A.D."/>
            <person name="Sobczyk M.K."/>
            <person name="Bates H.J."/>
            <person name="Dunwell J.M."/>
            <person name="Nellist C.F."/>
            <person name="Harrison R.J."/>
        </authorList>
    </citation>
    <scope>NUCLEOTIDE SEQUENCE [LARGE SCALE GENOMIC DNA]</scope>
    <source>
        <strain evidence="1 2">A4</strain>
    </source>
</reference>